<evidence type="ECO:0000313" key="3">
    <source>
        <dbReference type="Proteomes" id="UP001321450"/>
    </source>
</evidence>
<sequence>MAVDPKKRQKKLQKKAQKRKRKTVVKKQAKGLRPEKYLEHPIIDCLVGASVDKVGMGSVLLARETPYAEVAVSAFVVDTYCLGVREAFFTVMRKADYLSKLKPMLTNTHAEGVNPVELCCARKLLQGAAAYAKELGFEPAEEYWRAEKLFGDADPSRCETEYTYGHDGKPCYVQGPNDDMKTVRYVLERLTERVGEGNFDYVVEIDGEQQASRPELLEMLE</sequence>
<evidence type="ECO:0000313" key="2">
    <source>
        <dbReference type="EMBL" id="BCX87742.1"/>
    </source>
</evidence>
<proteinExistence type="predicted"/>
<gene>
    <name evidence="2" type="ORF">MIN45_P0109</name>
</gene>
<dbReference type="AlphaFoldDB" id="A0AAU9CJE4"/>
<organism evidence="2 3">
    <name type="scientific">Methylomarinovum tepidoasis</name>
    <dbReference type="NCBI Taxonomy" id="2840183"/>
    <lineage>
        <taxon>Bacteria</taxon>
        <taxon>Pseudomonadati</taxon>
        <taxon>Pseudomonadota</taxon>
        <taxon>Gammaproteobacteria</taxon>
        <taxon>Methylococcales</taxon>
        <taxon>Methylothermaceae</taxon>
        <taxon>Methylomarinovum</taxon>
    </lineage>
</organism>
<dbReference type="EMBL" id="AP024718">
    <property type="protein sequence ID" value="BCX87742.1"/>
    <property type="molecule type" value="Genomic_DNA"/>
</dbReference>
<evidence type="ECO:0000256" key="1">
    <source>
        <dbReference type="SAM" id="MobiDB-lite"/>
    </source>
</evidence>
<feature type="compositionally biased region" description="Basic residues" evidence="1">
    <location>
        <begin position="7"/>
        <end position="29"/>
    </location>
</feature>
<feature type="region of interest" description="Disordered" evidence="1">
    <location>
        <begin position="1"/>
        <end position="29"/>
    </location>
</feature>
<keyword evidence="3" id="KW-1185">Reference proteome</keyword>
<dbReference type="RefSeq" id="WP_286292689.1">
    <property type="nucleotide sequence ID" value="NZ_AP024718.1"/>
</dbReference>
<dbReference type="Proteomes" id="UP001321450">
    <property type="component" value="Chromosome"/>
</dbReference>
<name>A0AAU9CJE4_9GAMM</name>
<reference evidence="3" key="1">
    <citation type="journal article" date="2024" name="Int. J. Syst. Evol. Microbiol.">
        <title>Methylomarinovum tepidoasis sp. nov., a moderately thermophilic methanotroph of the family Methylothermaceae isolated from a deep-sea hydrothermal field.</title>
        <authorList>
            <person name="Hirayama H."/>
            <person name="Takaki Y."/>
            <person name="Abe M."/>
            <person name="Miyazaki M."/>
            <person name="Uematsu K."/>
            <person name="Matsui Y."/>
            <person name="Takai K."/>
        </authorList>
    </citation>
    <scope>NUCLEOTIDE SEQUENCE [LARGE SCALE GENOMIC DNA]</scope>
    <source>
        <strain evidence="3">IN45</strain>
    </source>
</reference>
<dbReference type="KEGG" id="meiy:MIN45_P0109"/>
<accession>A0AAU9CJE4</accession>
<protein>
    <submittedName>
        <fullName evidence="2">Uncharacterized protein</fullName>
    </submittedName>
</protein>